<dbReference type="Proteomes" id="UP000015105">
    <property type="component" value="Chromosome 1D"/>
</dbReference>
<dbReference type="GO" id="GO:0015979">
    <property type="term" value="P:photosynthesis"/>
    <property type="evidence" value="ECO:0007669"/>
    <property type="project" value="InterPro"/>
</dbReference>
<proteinExistence type="predicted"/>
<keyword evidence="3" id="KW-1133">Transmembrane helix</keyword>
<dbReference type="PANTHER" id="PTHR35326:SF3">
    <property type="entry name" value="PROTEIN PSBN"/>
    <property type="match status" value="1"/>
</dbReference>
<dbReference type="STRING" id="200361.A0A452YY14"/>
<name>A0A452YY14_AEGTS</name>
<reference evidence="5" key="4">
    <citation type="submission" date="2019-03" db="UniProtKB">
        <authorList>
            <consortium name="EnsemblPlants"/>
        </authorList>
    </citation>
    <scope>IDENTIFICATION</scope>
</reference>
<keyword evidence="6" id="KW-1185">Reference proteome</keyword>
<accession>A0A452YY14</accession>
<reference evidence="5" key="5">
    <citation type="journal article" date="2021" name="G3 (Bethesda)">
        <title>Aegilops tauschii genome assembly Aet v5.0 features greater sequence contiguity and improved annotation.</title>
        <authorList>
            <person name="Wang L."/>
            <person name="Zhu T."/>
            <person name="Rodriguez J.C."/>
            <person name="Deal K.R."/>
            <person name="Dubcovsky J."/>
            <person name="McGuire P.E."/>
            <person name="Lux T."/>
            <person name="Spannagl M."/>
            <person name="Mayer K.F.X."/>
            <person name="Baldrich P."/>
            <person name="Meyers B.C."/>
            <person name="Huo N."/>
            <person name="Gu Y.Q."/>
            <person name="Zhou H."/>
            <person name="Devos K.M."/>
            <person name="Bennetzen J.L."/>
            <person name="Unver T."/>
            <person name="Budak H."/>
            <person name="Gulick P.J."/>
            <person name="Galiba G."/>
            <person name="Kalapos B."/>
            <person name="Nelson D.R."/>
            <person name="Li P."/>
            <person name="You F.M."/>
            <person name="Luo M.C."/>
            <person name="Dvorak J."/>
        </authorList>
    </citation>
    <scope>NUCLEOTIDE SEQUENCE [LARGE SCALE GENOMIC DNA]</scope>
    <source>
        <strain evidence="5">cv. AL8/78</strain>
    </source>
</reference>
<keyword evidence="2" id="KW-0812">Transmembrane</keyword>
<evidence type="ECO:0000256" key="1">
    <source>
        <dbReference type="ARBA" id="ARBA00004411"/>
    </source>
</evidence>
<evidence type="ECO:0000313" key="5">
    <source>
        <dbReference type="EnsemblPlants" id="AET1Gv20566100.1"/>
    </source>
</evidence>
<evidence type="ECO:0008006" key="7">
    <source>
        <dbReference type="Google" id="ProtNLM"/>
    </source>
</evidence>
<dbReference type="GO" id="GO:0042170">
    <property type="term" value="C:plastid membrane"/>
    <property type="evidence" value="ECO:0007669"/>
    <property type="project" value="UniProtKB-SubCell"/>
</dbReference>
<dbReference type="InterPro" id="IPR003398">
    <property type="entry name" value="PSII_PsbN"/>
</dbReference>
<dbReference type="AlphaFoldDB" id="A0A452YY14"/>
<evidence type="ECO:0000256" key="2">
    <source>
        <dbReference type="ARBA" id="ARBA00022692"/>
    </source>
</evidence>
<dbReference type="Pfam" id="PF02468">
    <property type="entry name" value="PsbN"/>
    <property type="match status" value="1"/>
</dbReference>
<dbReference type="PANTHER" id="PTHR35326">
    <property type="entry name" value="PROTEIN PSBN"/>
    <property type="match status" value="1"/>
</dbReference>
<sequence length="57" mass="6709">PLPFQKWLLPIRSTPFPFIERSNRQNRLLVSFTGYALYTAFGQPSQQLRDPFEEHGD</sequence>
<evidence type="ECO:0000313" key="6">
    <source>
        <dbReference type="Proteomes" id="UP000015105"/>
    </source>
</evidence>
<evidence type="ECO:0000256" key="3">
    <source>
        <dbReference type="ARBA" id="ARBA00022989"/>
    </source>
</evidence>
<evidence type="ECO:0000256" key="4">
    <source>
        <dbReference type="ARBA" id="ARBA00023136"/>
    </source>
</evidence>
<protein>
    <recommendedName>
        <fullName evidence="7">Protein PsbN</fullName>
    </recommendedName>
</protein>
<keyword evidence="4" id="KW-0472">Membrane</keyword>
<organism evidence="5 6">
    <name type="scientific">Aegilops tauschii subsp. strangulata</name>
    <name type="common">Goatgrass</name>
    <dbReference type="NCBI Taxonomy" id="200361"/>
    <lineage>
        <taxon>Eukaryota</taxon>
        <taxon>Viridiplantae</taxon>
        <taxon>Streptophyta</taxon>
        <taxon>Embryophyta</taxon>
        <taxon>Tracheophyta</taxon>
        <taxon>Spermatophyta</taxon>
        <taxon>Magnoliopsida</taxon>
        <taxon>Liliopsida</taxon>
        <taxon>Poales</taxon>
        <taxon>Poaceae</taxon>
        <taxon>BOP clade</taxon>
        <taxon>Pooideae</taxon>
        <taxon>Triticodae</taxon>
        <taxon>Triticeae</taxon>
        <taxon>Triticinae</taxon>
        <taxon>Aegilops</taxon>
    </lineage>
</organism>
<dbReference type="Gramene" id="AET1Gv20566100.1">
    <property type="protein sequence ID" value="AET1Gv20566100.1"/>
    <property type="gene ID" value="AET1Gv20566100"/>
</dbReference>
<dbReference type="EnsemblPlants" id="AET1Gv20566100.1">
    <property type="protein sequence ID" value="AET1Gv20566100.1"/>
    <property type="gene ID" value="AET1Gv20566100"/>
</dbReference>
<reference evidence="6" key="2">
    <citation type="journal article" date="2017" name="Nat. Plants">
        <title>The Aegilops tauschii genome reveals multiple impacts of transposons.</title>
        <authorList>
            <person name="Zhao G."/>
            <person name="Zou C."/>
            <person name="Li K."/>
            <person name="Wang K."/>
            <person name="Li T."/>
            <person name="Gao L."/>
            <person name="Zhang X."/>
            <person name="Wang H."/>
            <person name="Yang Z."/>
            <person name="Liu X."/>
            <person name="Jiang W."/>
            <person name="Mao L."/>
            <person name="Kong X."/>
            <person name="Jiao Y."/>
            <person name="Jia J."/>
        </authorList>
    </citation>
    <scope>NUCLEOTIDE SEQUENCE [LARGE SCALE GENOMIC DNA]</scope>
    <source>
        <strain evidence="6">cv. AL8/78</strain>
    </source>
</reference>
<reference evidence="5" key="3">
    <citation type="journal article" date="2017" name="Nature">
        <title>Genome sequence of the progenitor of the wheat D genome Aegilops tauschii.</title>
        <authorList>
            <person name="Luo M.C."/>
            <person name="Gu Y.Q."/>
            <person name="Puiu D."/>
            <person name="Wang H."/>
            <person name="Twardziok S.O."/>
            <person name="Deal K.R."/>
            <person name="Huo N."/>
            <person name="Zhu T."/>
            <person name="Wang L."/>
            <person name="Wang Y."/>
            <person name="McGuire P.E."/>
            <person name="Liu S."/>
            <person name="Long H."/>
            <person name="Ramasamy R.K."/>
            <person name="Rodriguez J.C."/>
            <person name="Van S.L."/>
            <person name="Yuan L."/>
            <person name="Wang Z."/>
            <person name="Xia Z."/>
            <person name="Xiao L."/>
            <person name="Anderson O.D."/>
            <person name="Ouyang S."/>
            <person name="Liang Y."/>
            <person name="Zimin A.V."/>
            <person name="Pertea G."/>
            <person name="Qi P."/>
            <person name="Bennetzen J.L."/>
            <person name="Dai X."/>
            <person name="Dawson M.W."/>
            <person name="Muller H.G."/>
            <person name="Kugler K."/>
            <person name="Rivarola-Duarte L."/>
            <person name="Spannagl M."/>
            <person name="Mayer K.F.X."/>
            <person name="Lu F.H."/>
            <person name="Bevan M.W."/>
            <person name="Leroy P."/>
            <person name="Li P."/>
            <person name="You F.M."/>
            <person name="Sun Q."/>
            <person name="Liu Z."/>
            <person name="Lyons E."/>
            <person name="Wicker T."/>
            <person name="Salzberg S.L."/>
            <person name="Devos K.M."/>
            <person name="Dvorak J."/>
        </authorList>
    </citation>
    <scope>NUCLEOTIDE SEQUENCE [LARGE SCALE GENOMIC DNA]</scope>
    <source>
        <strain evidence="5">cv. AL8/78</strain>
    </source>
</reference>
<reference evidence="6" key="1">
    <citation type="journal article" date="2014" name="Science">
        <title>Ancient hybridizations among the ancestral genomes of bread wheat.</title>
        <authorList>
            <consortium name="International Wheat Genome Sequencing Consortium,"/>
            <person name="Marcussen T."/>
            <person name="Sandve S.R."/>
            <person name="Heier L."/>
            <person name="Spannagl M."/>
            <person name="Pfeifer M."/>
            <person name="Jakobsen K.S."/>
            <person name="Wulff B.B."/>
            <person name="Steuernagel B."/>
            <person name="Mayer K.F."/>
            <person name="Olsen O.A."/>
        </authorList>
    </citation>
    <scope>NUCLEOTIDE SEQUENCE [LARGE SCALE GENOMIC DNA]</scope>
    <source>
        <strain evidence="6">cv. AL8/78</strain>
    </source>
</reference>
<comment type="subcellular location">
    <subcellularLocation>
        <location evidence="1">Plastid membrane</location>
        <topology evidence="1">Single-pass membrane protein</topology>
    </subcellularLocation>
</comment>